<gene>
    <name evidence="5" type="ORF">JOF43_002794</name>
</gene>
<feature type="domain" description="HTH gntR-type" evidence="4">
    <location>
        <begin position="6"/>
        <end position="73"/>
    </location>
</feature>
<accession>A0ABS4X2Z4</accession>
<name>A0ABS4X2Z4_9MICO</name>
<dbReference type="Gene3D" id="1.20.120.530">
    <property type="entry name" value="GntR ligand-binding domain-like"/>
    <property type="match status" value="1"/>
</dbReference>
<dbReference type="SMART" id="SM00895">
    <property type="entry name" value="FCD"/>
    <property type="match status" value="1"/>
</dbReference>
<dbReference type="PANTHER" id="PTHR43537">
    <property type="entry name" value="TRANSCRIPTIONAL REGULATOR, GNTR FAMILY"/>
    <property type="match status" value="1"/>
</dbReference>
<evidence type="ECO:0000313" key="5">
    <source>
        <dbReference type="EMBL" id="MBP2382837.1"/>
    </source>
</evidence>
<dbReference type="InterPro" id="IPR008920">
    <property type="entry name" value="TF_FadR/GntR_C"/>
</dbReference>
<dbReference type="SMART" id="SM00345">
    <property type="entry name" value="HTH_GNTR"/>
    <property type="match status" value="1"/>
</dbReference>
<dbReference type="InterPro" id="IPR000524">
    <property type="entry name" value="Tscrpt_reg_HTH_GntR"/>
</dbReference>
<keyword evidence="2 5" id="KW-0238">DNA-binding</keyword>
<evidence type="ECO:0000256" key="1">
    <source>
        <dbReference type="ARBA" id="ARBA00023015"/>
    </source>
</evidence>
<dbReference type="SUPFAM" id="SSF48008">
    <property type="entry name" value="GntR ligand-binding domain-like"/>
    <property type="match status" value="1"/>
</dbReference>
<dbReference type="Proteomes" id="UP001519290">
    <property type="component" value="Unassembled WGS sequence"/>
</dbReference>
<dbReference type="Pfam" id="PF07729">
    <property type="entry name" value="FCD"/>
    <property type="match status" value="1"/>
</dbReference>
<proteinExistence type="predicted"/>
<sequence>MNQANRSLASQAYAALKRDIIRCEIPPGELILEAWLAERYGMSKTPIRQAIGRLETEGLVSVVPRKGTFVKAVSDADVRDNFNLRLLLEPEAAAIASKRATGEDIIRLEELANLTMHGLEDPREKHEVNRIFHTAIAEAAHVRLLEVMVGTLHEENERYLNYKMFVGQKSEKITNHLNIVELIKNGSEEEIRENVASGITKARQWILDAMTEELRGGY</sequence>
<dbReference type="InterPro" id="IPR036388">
    <property type="entry name" value="WH-like_DNA-bd_sf"/>
</dbReference>
<dbReference type="InterPro" id="IPR011711">
    <property type="entry name" value="GntR_C"/>
</dbReference>
<dbReference type="PRINTS" id="PR00035">
    <property type="entry name" value="HTHGNTR"/>
</dbReference>
<dbReference type="Gene3D" id="1.10.10.10">
    <property type="entry name" value="Winged helix-like DNA-binding domain superfamily/Winged helix DNA-binding domain"/>
    <property type="match status" value="1"/>
</dbReference>
<dbReference type="PANTHER" id="PTHR43537:SF24">
    <property type="entry name" value="GLUCONATE OPERON TRANSCRIPTIONAL REPRESSOR"/>
    <property type="match status" value="1"/>
</dbReference>
<reference evidence="5 6" key="1">
    <citation type="submission" date="2021-03" db="EMBL/GenBank/DDBJ databases">
        <title>Sequencing the genomes of 1000 actinobacteria strains.</title>
        <authorList>
            <person name="Klenk H.-P."/>
        </authorList>
    </citation>
    <scope>NUCLEOTIDE SEQUENCE [LARGE SCALE GENOMIC DNA]</scope>
    <source>
        <strain evidence="5 6">DSM 14566</strain>
    </source>
</reference>
<dbReference type="SUPFAM" id="SSF46785">
    <property type="entry name" value="Winged helix' DNA-binding domain"/>
    <property type="match status" value="1"/>
</dbReference>
<evidence type="ECO:0000313" key="6">
    <source>
        <dbReference type="Proteomes" id="UP001519290"/>
    </source>
</evidence>
<protein>
    <submittedName>
        <fullName evidence="5">DNA-binding GntR family transcriptional regulator</fullName>
    </submittedName>
</protein>
<keyword evidence="1" id="KW-0805">Transcription regulation</keyword>
<evidence type="ECO:0000256" key="2">
    <source>
        <dbReference type="ARBA" id="ARBA00023125"/>
    </source>
</evidence>
<comment type="caution">
    <text evidence="5">The sequence shown here is derived from an EMBL/GenBank/DDBJ whole genome shotgun (WGS) entry which is preliminary data.</text>
</comment>
<dbReference type="PROSITE" id="PS50949">
    <property type="entry name" value="HTH_GNTR"/>
    <property type="match status" value="1"/>
</dbReference>
<keyword evidence="6" id="KW-1185">Reference proteome</keyword>
<organism evidence="5 6">
    <name type="scientific">Brachybacterium sacelli</name>
    <dbReference type="NCBI Taxonomy" id="173364"/>
    <lineage>
        <taxon>Bacteria</taxon>
        <taxon>Bacillati</taxon>
        <taxon>Actinomycetota</taxon>
        <taxon>Actinomycetes</taxon>
        <taxon>Micrococcales</taxon>
        <taxon>Dermabacteraceae</taxon>
        <taxon>Brachybacterium</taxon>
    </lineage>
</organism>
<evidence type="ECO:0000256" key="3">
    <source>
        <dbReference type="ARBA" id="ARBA00023163"/>
    </source>
</evidence>
<dbReference type="InterPro" id="IPR036390">
    <property type="entry name" value="WH_DNA-bd_sf"/>
</dbReference>
<dbReference type="EMBL" id="JAGIOD010000001">
    <property type="protein sequence ID" value="MBP2382837.1"/>
    <property type="molecule type" value="Genomic_DNA"/>
</dbReference>
<dbReference type="Pfam" id="PF00392">
    <property type="entry name" value="GntR"/>
    <property type="match status" value="1"/>
</dbReference>
<dbReference type="RefSeq" id="WP_209902932.1">
    <property type="nucleotide sequence ID" value="NZ_BAAAJW010000028.1"/>
</dbReference>
<evidence type="ECO:0000259" key="4">
    <source>
        <dbReference type="PROSITE" id="PS50949"/>
    </source>
</evidence>
<dbReference type="CDD" id="cd07377">
    <property type="entry name" value="WHTH_GntR"/>
    <property type="match status" value="1"/>
</dbReference>
<dbReference type="GO" id="GO:0003677">
    <property type="term" value="F:DNA binding"/>
    <property type="evidence" value="ECO:0007669"/>
    <property type="project" value="UniProtKB-KW"/>
</dbReference>
<keyword evidence="3" id="KW-0804">Transcription</keyword>